<feature type="region of interest" description="Disordered" evidence="1">
    <location>
        <begin position="1208"/>
        <end position="1245"/>
    </location>
</feature>
<proteinExistence type="predicted"/>
<feature type="region of interest" description="Disordered" evidence="1">
    <location>
        <begin position="1629"/>
        <end position="1657"/>
    </location>
</feature>
<feature type="region of interest" description="Disordered" evidence="1">
    <location>
        <begin position="1005"/>
        <end position="1036"/>
    </location>
</feature>
<dbReference type="FunCoup" id="A0A6L2PS86">
    <property type="interactions" value="18"/>
</dbReference>
<feature type="region of interest" description="Disordered" evidence="1">
    <location>
        <begin position="816"/>
        <end position="848"/>
    </location>
</feature>
<feature type="non-terminal residue" evidence="2">
    <location>
        <position position="1"/>
    </location>
</feature>
<feature type="region of interest" description="Disordered" evidence="1">
    <location>
        <begin position="1284"/>
        <end position="1346"/>
    </location>
</feature>
<feature type="region of interest" description="Disordered" evidence="1">
    <location>
        <begin position="542"/>
        <end position="567"/>
    </location>
</feature>
<feature type="region of interest" description="Disordered" evidence="1">
    <location>
        <begin position="646"/>
        <end position="696"/>
    </location>
</feature>
<feature type="region of interest" description="Disordered" evidence="1">
    <location>
        <begin position="722"/>
        <end position="798"/>
    </location>
</feature>
<dbReference type="EMBL" id="BLKM01008651">
    <property type="protein sequence ID" value="GFG34500.1"/>
    <property type="molecule type" value="Genomic_DNA"/>
</dbReference>
<dbReference type="OrthoDB" id="8965057at2759"/>
<evidence type="ECO:0000313" key="2">
    <source>
        <dbReference type="EMBL" id="GFG34500.1"/>
    </source>
</evidence>
<feature type="region of interest" description="Disordered" evidence="1">
    <location>
        <begin position="1089"/>
        <end position="1123"/>
    </location>
</feature>
<feature type="region of interest" description="Disordered" evidence="1">
    <location>
        <begin position="196"/>
        <end position="248"/>
    </location>
</feature>
<feature type="compositionally biased region" description="Low complexity" evidence="1">
    <location>
        <begin position="396"/>
        <end position="411"/>
    </location>
</feature>
<feature type="region of interest" description="Disordered" evidence="1">
    <location>
        <begin position="1795"/>
        <end position="1841"/>
    </location>
</feature>
<feature type="compositionally biased region" description="Polar residues" evidence="1">
    <location>
        <begin position="583"/>
        <end position="614"/>
    </location>
</feature>
<feature type="compositionally biased region" description="Basic residues" evidence="1">
    <location>
        <begin position="201"/>
        <end position="216"/>
    </location>
</feature>
<sequence>ESDITTFSLRTEHFSSCKDVAITKNLFAVETRPESVQRLYEAAAKTPVHVMRQLDRYRRDGRRSSRFFLCTPILGGERRSVAKIKHKPGIDIETRMPAAVNDLRRWTSDEALGDITVTPDCTSRVASSTLAGAAEVGVDDDSVDSGTDHRLPSPEEQVQTVALRFPPELVAVDVSGRAFDRMTNYRRSLTHVQVDADGAVRRRGGRHRKPRGRRRNTIAGTDKRELEQAISGDNPSGSADVPDISSDGTTVVCSASSDLLRSKDDSPSDSKKSHFSTLKQWGKVKLKLIRSVSGESSKALPEEVNIYETVTTKGKKGDTKHEKKHSSVGTNIPISSSSGAMNVAVKLREGSVRRRALTNGKEDPIHSSSGNWSASSESGRASIGSENTATTHQPKSTTTLSSAATSSNSLNQHQAPSSSVSSRRKFLNTSASSSVSEGTLTPDIMSDLVTPFPDDGETSSIYSCDTEGYYTSFHLDSGLKTLKEEETLSPQTPLHSTVALSASPGRGNTTLTAENEYELFGKGSTSTTTSSAGTVCTTLLVGNDNNMSVSPAPAVPERKSSLEGKQETNSQMVVAVIHKQHSEVPSESPDSGHNTSSSPVDSTNSPPGTLTGRSSEYEFSESDLEGVDRIERIRVKTTINSSRIPSMCVITPPQSDDETCQYVPSSRKRNSQALPSLSSNDDPRKCSQTAKRDNKKHLHLEVAAAQQSRSSFYNSLPRTLEKQLSTDSDHSSEAEPSRIRSRSACRAQTPMDYRAERSASVKARIHGLSPSPTRKTVVLNDTKSNTQQQKSAATLRSSLQPFNNMIDKVKCVLSSAGGGSRKASKSSAGEESDTSPTESAVSPPADAGDYVTIADVRNNVRAEVSCQGQTGNIYSNTAKRTPVSLPEKMEYVSLNELPSPARASSPCGNVLLSPSDTLERKKRQGARVTLDSEGKVVYTSDSLRRNKGAHTTFEPGPYVKDPTIATPVASPVPPHRVPKSNIRPVVVSNMQGRNSPCMIGGTTDVLSSPVSPRGGPLSTRQQSSPTRGTATSPTSPQLGKVIIKAGSKTSPMMRVASPPLAVASRPLSPKQPSAMSSARGAYVHMQSTHQRCASPPGGKSAISSVTSPTSDDEGKIPPCPANPKLIDSYLQRKNPALYNRISEQESLCSLNPTRVKRSDSYRMANSPFMQARKMTNIEIAAANINNMPQNIMTFKGDTDFDPMKENKLTGCGNDTNNPLSKRNMGKGRSDSWNDSSRGASREAEETLTKTVMNPNLLGRKFYGPQLKVDPNLLTAIAARPVTVPQDTERARVLNNSGYPSLGYDSPHQRPPRYVSPPPAQQLSWCPSSLHSSGSMRSPASQDPQSFWTLPARRPQYQGTDSNMSMNKCELYAEYQHNKRFNTIATTRGARNISWNHFYAQHDDRTQSATASHYGASSMSVGVYESSQSKNSLPQGPSLSHHSHGFFRGAVYSQLRPKYPTPASIPKVPNNERVCAQNNNGRTYDANYQPGVPLWQDCQNGFCSSTPTKKDRMGLLSQNDPTAVCFGMAFSPIEKCSQKKEITRHTPRTSGNTCTSAVLKVSHESNNDALPLMSAPKTSMTSEEIFVAIHKSKKRLSIKTGCDSFSRSSSPSCSSLMNLSPGGSQLSVHVPGRSITPSKGGTETGSFDGDNSVGSRHSWSPNSGEYFDFYSRFECKTPSPVTSPGSRQSWACDRLGPRQQTSRNDFKRLLLQQGAGGCGNSGGRISAVEQLKLTRQQKLGPSSNGPVVNNSYIPRSPAEKRTGASKLLQSPRSNTAWRFASPRTDVLSSTILEDCAEEEDASNSPQHSPLTPNLNKLLPATSDSAGNFSAQRPLNLPLDNTARYSPSKDIIKHQQKNPVSQQNLTELSSRTAMKNLASNSDSNKFLSSETNTTPKNIFLPKVSNLKNGGLLSPELLSPSNVKENVNTNLQHVTNSGDKVMSGDAAVNSVTSLKNQPPIAQFILQSPSPRINMLLSKQRVHQYSSHGTTARSILGALTASKSPPKTTLETAL</sequence>
<accession>A0A6L2PS86</accession>
<feature type="region of interest" description="Disordered" evidence="1">
    <location>
        <begin position="311"/>
        <end position="336"/>
    </location>
</feature>
<gene>
    <name evidence="2" type="ORF">Cfor_07720</name>
</gene>
<feature type="compositionally biased region" description="Polar residues" evidence="1">
    <location>
        <begin position="1678"/>
        <end position="1688"/>
    </location>
</feature>
<feature type="compositionally biased region" description="Polar residues" evidence="1">
    <location>
        <begin position="770"/>
        <end position="798"/>
    </location>
</feature>
<feature type="region of interest" description="Disordered" evidence="1">
    <location>
        <begin position="1677"/>
        <end position="1697"/>
    </location>
</feature>
<organism evidence="2 3">
    <name type="scientific">Coptotermes formosanus</name>
    <name type="common">Formosan subterranean termite</name>
    <dbReference type="NCBI Taxonomy" id="36987"/>
    <lineage>
        <taxon>Eukaryota</taxon>
        <taxon>Metazoa</taxon>
        <taxon>Ecdysozoa</taxon>
        <taxon>Arthropoda</taxon>
        <taxon>Hexapoda</taxon>
        <taxon>Insecta</taxon>
        <taxon>Pterygota</taxon>
        <taxon>Neoptera</taxon>
        <taxon>Polyneoptera</taxon>
        <taxon>Dictyoptera</taxon>
        <taxon>Blattodea</taxon>
        <taxon>Blattoidea</taxon>
        <taxon>Termitoidae</taxon>
        <taxon>Rhinotermitidae</taxon>
        <taxon>Coptotermes</taxon>
    </lineage>
</organism>
<protein>
    <recommendedName>
        <fullName evidence="4">WASP family protein member</fullName>
    </recommendedName>
</protein>
<feature type="compositionally biased region" description="Polar residues" evidence="1">
    <location>
        <begin position="1801"/>
        <end position="1813"/>
    </location>
</feature>
<dbReference type="Proteomes" id="UP000502823">
    <property type="component" value="Unassembled WGS sequence"/>
</dbReference>
<feature type="region of interest" description="Disordered" evidence="1">
    <location>
        <begin position="130"/>
        <end position="156"/>
    </location>
</feature>
<feature type="compositionally biased region" description="Polar residues" evidence="1">
    <location>
        <begin position="1735"/>
        <end position="1752"/>
    </location>
</feature>
<feature type="region of interest" description="Disordered" evidence="1">
    <location>
        <begin position="354"/>
        <end position="425"/>
    </location>
</feature>
<feature type="compositionally biased region" description="Polar residues" evidence="1">
    <location>
        <begin position="1634"/>
        <end position="1644"/>
    </location>
</feature>
<feature type="compositionally biased region" description="Polar residues" evidence="1">
    <location>
        <begin position="384"/>
        <end position="395"/>
    </location>
</feature>
<keyword evidence="3" id="KW-1185">Reference proteome</keyword>
<feature type="compositionally biased region" description="Basic and acidic residues" evidence="1">
    <location>
        <begin position="727"/>
        <end position="738"/>
    </location>
</feature>
<feature type="compositionally biased region" description="Polar residues" evidence="1">
    <location>
        <begin position="1018"/>
        <end position="1036"/>
    </location>
</feature>
<feature type="compositionally biased region" description="Basic and acidic residues" evidence="1">
    <location>
        <begin position="556"/>
        <end position="566"/>
    </location>
</feature>
<feature type="compositionally biased region" description="Polar residues" evidence="1">
    <location>
        <begin position="1320"/>
        <end position="1346"/>
    </location>
</feature>
<feature type="compositionally biased region" description="Polar residues" evidence="1">
    <location>
        <begin position="327"/>
        <end position="336"/>
    </location>
</feature>
<dbReference type="InParanoid" id="A0A6L2PS86"/>
<feature type="region of interest" description="Disordered" evidence="1">
    <location>
        <begin position="1735"/>
        <end position="1770"/>
    </location>
</feature>
<reference evidence="3" key="1">
    <citation type="submission" date="2020-01" db="EMBL/GenBank/DDBJ databases">
        <title>Draft genome sequence of the Termite Coptotermes fromosanus.</title>
        <authorList>
            <person name="Itakura S."/>
            <person name="Yosikawa Y."/>
            <person name="Umezawa K."/>
        </authorList>
    </citation>
    <scope>NUCLEOTIDE SEQUENCE [LARGE SCALE GENOMIC DNA]</scope>
</reference>
<feature type="compositionally biased region" description="Polar residues" evidence="1">
    <location>
        <begin position="671"/>
        <end position="680"/>
    </location>
</feature>
<feature type="compositionally biased region" description="Polar residues" evidence="1">
    <location>
        <begin position="1820"/>
        <end position="1831"/>
    </location>
</feature>
<name>A0A6L2PS86_COPFO</name>
<comment type="caution">
    <text evidence="2">The sequence shown here is derived from an EMBL/GenBank/DDBJ whole genome shotgun (WGS) entry which is preliminary data.</text>
</comment>
<evidence type="ECO:0000256" key="1">
    <source>
        <dbReference type="SAM" id="MobiDB-lite"/>
    </source>
</evidence>
<evidence type="ECO:0000313" key="3">
    <source>
        <dbReference type="Proteomes" id="UP000502823"/>
    </source>
</evidence>
<feature type="region of interest" description="Disordered" evidence="1">
    <location>
        <begin position="581"/>
        <end position="624"/>
    </location>
</feature>
<feature type="compositionally biased region" description="Polar residues" evidence="1">
    <location>
        <begin position="412"/>
        <end position="425"/>
    </location>
</feature>
<feature type="compositionally biased region" description="Low complexity" evidence="1">
    <location>
        <begin position="367"/>
        <end position="378"/>
    </location>
</feature>
<evidence type="ECO:0008006" key="4">
    <source>
        <dbReference type="Google" id="ProtNLM"/>
    </source>
</evidence>